<sequence>MPVYLVNTTKIMSTSILEEVSKLTRLEKIELARYLFKEIANEEAEDDFELSDEQKADLDQAWAEIENGTAELYTGEQISKELKEKYGINVSLP</sequence>
<evidence type="ECO:0008006" key="3">
    <source>
        <dbReference type="Google" id="ProtNLM"/>
    </source>
</evidence>
<evidence type="ECO:0000313" key="1">
    <source>
        <dbReference type="EMBL" id="AEE52854.1"/>
    </source>
</evidence>
<dbReference type="HOGENOM" id="CLU_2395611_0_0_10"/>
<name>F4L2A1_HALH1</name>
<organism evidence="1 2">
    <name type="scientific">Haliscomenobacter hydrossis (strain ATCC 27775 / DSM 1100 / LMG 10767 / O)</name>
    <dbReference type="NCBI Taxonomy" id="760192"/>
    <lineage>
        <taxon>Bacteria</taxon>
        <taxon>Pseudomonadati</taxon>
        <taxon>Bacteroidota</taxon>
        <taxon>Saprospiria</taxon>
        <taxon>Saprospirales</taxon>
        <taxon>Haliscomenobacteraceae</taxon>
        <taxon>Haliscomenobacter</taxon>
    </lineage>
</organism>
<dbReference type="KEGG" id="hhy:Halhy_5026"/>
<accession>F4L2A1</accession>
<reference evidence="1 2" key="1">
    <citation type="journal article" date="2011" name="Stand. Genomic Sci.">
        <title>Complete genome sequence of Haliscomenobacter hydrossis type strain (O).</title>
        <authorList>
            <consortium name="US DOE Joint Genome Institute (JGI-PGF)"/>
            <person name="Daligault H."/>
            <person name="Lapidus A."/>
            <person name="Zeytun A."/>
            <person name="Nolan M."/>
            <person name="Lucas S."/>
            <person name="Del Rio T.G."/>
            <person name="Tice H."/>
            <person name="Cheng J.F."/>
            <person name="Tapia R."/>
            <person name="Han C."/>
            <person name="Goodwin L."/>
            <person name="Pitluck S."/>
            <person name="Liolios K."/>
            <person name="Pagani I."/>
            <person name="Ivanova N."/>
            <person name="Huntemann M."/>
            <person name="Mavromatis K."/>
            <person name="Mikhailova N."/>
            <person name="Pati A."/>
            <person name="Chen A."/>
            <person name="Palaniappan K."/>
            <person name="Land M."/>
            <person name="Hauser L."/>
            <person name="Brambilla E.M."/>
            <person name="Rohde M."/>
            <person name="Verbarg S."/>
            <person name="Goker M."/>
            <person name="Bristow J."/>
            <person name="Eisen J.A."/>
            <person name="Markowitz V."/>
            <person name="Hugenholtz P."/>
            <person name="Kyrpides N.C."/>
            <person name="Klenk H.P."/>
            <person name="Woyke T."/>
        </authorList>
    </citation>
    <scope>NUCLEOTIDE SEQUENCE [LARGE SCALE GENOMIC DNA]</scope>
    <source>
        <strain evidence="2">ATCC 27775 / DSM 1100 / LMG 10767 / O</strain>
    </source>
</reference>
<dbReference type="Proteomes" id="UP000008461">
    <property type="component" value="Chromosome"/>
</dbReference>
<protein>
    <recommendedName>
        <fullName evidence="3">Addiction module component, TIGR02574 family</fullName>
    </recommendedName>
</protein>
<keyword evidence="2" id="KW-1185">Reference proteome</keyword>
<dbReference type="InterPro" id="IPR013406">
    <property type="entry name" value="CHP02574_addiction_mod"/>
</dbReference>
<proteinExistence type="predicted"/>
<evidence type="ECO:0000313" key="2">
    <source>
        <dbReference type="Proteomes" id="UP000008461"/>
    </source>
</evidence>
<dbReference type="EMBL" id="CP002691">
    <property type="protein sequence ID" value="AEE52854.1"/>
    <property type="molecule type" value="Genomic_DNA"/>
</dbReference>
<gene>
    <name evidence="1" type="ordered locus">Halhy_5026</name>
</gene>
<reference key="2">
    <citation type="submission" date="2011-04" db="EMBL/GenBank/DDBJ databases">
        <title>Complete sequence of chromosome of Haliscomenobacter hydrossis DSM 1100.</title>
        <authorList>
            <consortium name="US DOE Joint Genome Institute (JGI-PGF)"/>
            <person name="Lucas S."/>
            <person name="Han J."/>
            <person name="Lapidus A."/>
            <person name="Bruce D."/>
            <person name="Goodwin L."/>
            <person name="Pitluck S."/>
            <person name="Peters L."/>
            <person name="Kyrpides N."/>
            <person name="Mavromatis K."/>
            <person name="Ivanova N."/>
            <person name="Ovchinnikova G."/>
            <person name="Pagani I."/>
            <person name="Daligault H."/>
            <person name="Detter J.C."/>
            <person name="Han C."/>
            <person name="Land M."/>
            <person name="Hauser L."/>
            <person name="Markowitz V."/>
            <person name="Cheng J.-F."/>
            <person name="Hugenholtz P."/>
            <person name="Woyke T."/>
            <person name="Wu D."/>
            <person name="Verbarg S."/>
            <person name="Frueling A."/>
            <person name="Brambilla E."/>
            <person name="Klenk H.-P."/>
            <person name="Eisen J.A."/>
        </authorList>
    </citation>
    <scope>NUCLEOTIDE SEQUENCE</scope>
    <source>
        <strain>DSM 1100</strain>
    </source>
</reference>
<dbReference type="AlphaFoldDB" id="F4L2A1"/>
<dbReference type="Pfam" id="PF09720">
    <property type="entry name" value="Unstab_antitox"/>
    <property type="match status" value="1"/>
</dbReference>